<dbReference type="Gene3D" id="3.40.50.1820">
    <property type="entry name" value="alpha/beta hydrolase"/>
    <property type="match status" value="1"/>
</dbReference>
<evidence type="ECO:0000313" key="1">
    <source>
        <dbReference type="EMBL" id="MDG3496214.1"/>
    </source>
</evidence>
<proteinExistence type="predicted"/>
<dbReference type="PANTHER" id="PTHR36513">
    <property type="entry name" value="ABC TRANSMEMBRANE TYPE-1 DOMAIN-CONTAINING PROTEIN"/>
    <property type="match status" value="1"/>
</dbReference>
<dbReference type="InterPro" id="IPR029058">
    <property type="entry name" value="AB_hydrolase_fold"/>
</dbReference>
<dbReference type="Proteomes" id="UP001152872">
    <property type="component" value="Unassembled WGS sequence"/>
</dbReference>
<accession>A0A9X4RMJ2</accession>
<dbReference type="EMBL" id="VBTY01000161">
    <property type="protein sequence ID" value="MDG3496214.1"/>
    <property type="molecule type" value="Genomic_DNA"/>
</dbReference>
<dbReference type="InterPro" id="IPR010297">
    <property type="entry name" value="DUF900_hydrolase"/>
</dbReference>
<evidence type="ECO:0000313" key="2">
    <source>
        <dbReference type="Proteomes" id="UP001152872"/>
    </source>
</evidence>
<comment type="caution">
    <text evidence="1">The sequence shown here is derived from an EMBL/GenBank/DDBJ whole genome shotgun (WGS) entry which is preliminary data.</text>
</comment>
<gene>
    <name evidence="1" type="ORF">FEV09_16840</name>
</gene>
<dbReference type="GO" id="GO:0016787">
    <property type="term" value="F:hydrolase activity"/>
    <property type="evidence" value="ECO:0007669"/>
    <property type="project" value="UniProtKB-KW"/>
</dbReference>
<dbReference type="AlphaFoldDB" id="A0A9X4RMJ2"/>
<keyword evidence="1" id="KW-0378">Hydrolase</keyword>
<reference evidence="1" key="1">
    <citation type="submission" date="2019-05" db="EMBL/GenBank/DDBJ databases">
        <title>Whole genome sequencing of Pseudanabaena catenata USMAC16.</title>
        <authorList>
            <person name="Khan Z."/>
            <person name="Omar W.M."/>
            <person name="Convey P."/>
            <person name="Merican F."/>
            <person name="Najimudin N."/>
        </authorList>
    </citation>
    <scope>NUCLEOTIDE SEQUENCE</scope>
    <source>
        <strain evidence="1">USMAC16</strain>
    </source>
</reference>
<dbReference type="SUPFAM" id="SSF53474">
    <property type="entry name" value="alpha/beta-Hydrolases"/>
    <property type="match status" value="1"/>
</dbReference>
<name>A0A9X4RMJ2_9CYAN</name>
<dbReference type="PIRSF" id="PIRSF033909">
    <property type="entry name" value="UCP033909"/>
    <property type="match status" value="1"/>
</dbReference>
<dbReference type="RefSeq" id="WP_009628378.1">
    <property type="nucleotide sequence ID" value="NZ_VBTY01000161.1"/>
</dbReference>
<sequence>MFFATDRRQLDTASVKNFYGGKRNLSGQLEYGLAKVSIPEDHRMGEIERPKWLRFELWEDPEKHIVLTDIEVMEQNFFVNTLRKSLQKSSEPAILIFIHGYNTSFEDAAIRTAQISYDLQFPGQAIFYSWPSEAKLELYTSDENNIEWTIPHFEEFLTLLLTSVGADMVNAIAHSMGNRILTRAVHQLDYATLPKNSAKLRNVIFAAPDIDADTFKQFAKKFQEKAERLTLYASSNDKALAASRLVHGGYSRAGDSGENLVVVDGLDTIDASSVDTSFLGHSYFGDNRSIISDIFYLIQHNLPPNRRSGLKSKTIQNLYYWLFQP</sequence>
<dbReference type="InterPro" id="IPR014586">
    <property type="entry name" value="UCP033909"/>
</dbReference>
<dbReference type="PANTHER" id="PTHR36513:SF1">
    <property type="entry name" value="TRANSMEMBRANE PROTEIN"/>
    <property type="match status" value="1"/>
</dbReference>
<organism evidence="1 2">
    <name type="scientific">Pseudanabaena catenata USMAC16</name>
    <dbReference type="NCBI Taxonomy" id="1855837"/>
    <lineage>
        <taxon>Bacteria</taxon>
        <taxon>Bacillati</taxon>
        <taxon>Cyanobacteriota</taxon>
        <taxon>Cyanophyceae</taxon>
        <taxon>Pseudanabaenales</taxon>
        <taxon>Pseudanabaenaceae</taxon>
        <taxon>Pseudanabaena</taxon>
    </lineage>
</organism>
<dbReference type="Pfam" id="PF05990">
    <property type="entry name" value="DUF900"/>
    <property type="match status" value="1"/>
</dbReference>
<keyword evidence="2" id="KW-1185">Reference proteome</keyword>
<protein>
    <submittedName>
        <fullName evidence="1">Alpha/beta hydrolase</fullName>
    </submittedName>
</protein>